<gene>
    <name evidence="6" type="ORF">ACTIVE_1540</name>
</gene>
<accession>A0A7D3ZW83</accession>
<feature type="transmembrane region" description="Helical" evidence="5">
    <location>
        <begin position="84"/>
        <end position="104"/>
    </location>
</feature>
<dbReference type="GO" id="GO:0012505">
    <property type="term" value="C:endomembrane system"/>
    <property type="evidence" value="ECO:0007669"/>
    <property type="project" value="UniProtKB-SubCell"/>
</dbReference>
<keyword evidence="6" id="KW-0489">Methyltransferase</keyword>
<dbReference type="GO" id="GO:0008168">
    <property type="term" value="F:methyltransferase activity"/>
    <property type="evidence" value="ECO:0007669"/>
    <property type="project" value="UniProtKB-KW"/>
</dbReference>
<dbReference type="Pfam" id="PF04191">
    <property type="entry name" value="PEMT"/>
    <property type="match status" value="1"/>
</dbReference>
<name>A0A7D3ZW83_ACTVE</name>
<dbReference type="AlphaFoldDB" id="A0A7D3ZW83"/>
<feature type="transmembrane region" description="Helical" evidence="5">
    <location>
        <begin position="46"/>
        <end position="72"/>
    </location>
</feature>
<keyword evidence="4 5" id="KW-0472">Membrane</keyword>
<evidence type="ECO:0000256" key="4">
    <source>
        <dbReference type="ARBA" id="ARBA00023136"/>
    </source>
</evidence>
<keyword evidence="3 5" id="KW-1133">Transmembrane helix</keyword>
<dbReference type="PANTHER" id="PTHR12714">
    <property type="entry name" value="PROTEIN-S ISOPRENYLCYSTEINE O-METHYLTRANSFERASE"/>
    <property type="match status" value="1"/>
</dbReference>
<organism evidence="6 7">
    <name type="scientific">Actinomadura verrucosospora</name>
    <dbReference type="NCBI Taxonomy" id="46165"/>
    <lineage>
        <taxon>Bacteria</taxon>
        <taxon>Bacillati</taxon>
        <taxon>Actinomycetota</taxon>
        <taxon>Actinomycetes</taxon>
        <taxon>Streptosporangiales</taxon>
        <taxon>Thermomonosporaceae</taxon>
        <taxon>Actinomadura</taxon>
    </lineage>
</organism>
<evidence type="ECO:0000256" key="1">
    <source>
        <dbReference type="ARBA" id="ARBA00004127"/>
    </source>
</evidence>
<sequence>MFMLVLALVLYVLWLVLGFAVRMSVQRRRTGSSGVQGFGAPRGTAAWWATLLLAVAHPGGIAGPVAGLLGLGPVPGLDSRAVRAAGLVLVLAGMAAGAAAQLAMGDSWRIGVGQHETTDLVTGGPFRIVRNPIFSAVGLTSAGFALLVGNVVALAAFLLLVAALQLQVRMLEEPYLRRTHGRRYEGYAATVGRFLPYVGRLSRPRQEAGRI</sequence>
<proteinExistence type="predicted"/>
<reference evidence="6 7" key="1">
    <citation type="submission" date="2020-05" db="EMBL/GenBank/DDBJ databases">
        <title>Actinomadura verrucosospora NRRL-B18236 (PFL_A860) Genome sequencing and assembly.</title>
        <authorList>
            <person name="Samborskyy M."/>
        </authorList>
    </citation>
    <scope>NUCLEOTIDE SEQUENCE [LARGE SCALE GENOMIC DNA]</scope>
    <source>
        <strain evidence="6 7">NRRL:B18236</strain>
    </source>
</reference>
<evidence type="ECO:0000256" key="3">
    <source>
        <dbReference type="ARBA" id="ARBA00022989"/>
    </source>
</evidence>
<feature type="transmembrane region" description="Helical" evidence="5">
    <location>
        <begin position="144"/>
        <end position="168"/>
    </location>
</feature>
<dbReference type="Proteomes" id="UP000501240">
    <property type="component" value="Chromosome"/>
</dbReference>
<evidence type="ECO:0000256" key="5">
    <source>
        <dbReference type="SAM" id="Phobius"/>
    </source>
</evidence>
<dbReference type="InterPro" id="IPR007318">
    <property type="entry name" value="Phopholipid_MeTrfase"/>
</dbReference>
<dbReference type="PANTHER" id="PTHR12714:SF9">
    <property type="entry name" value="PROTEIN-S-ISOPRENYLCYSTEINE O-METHYLTRANSFERASE"/>
    <property type="match status" value="1"/>
</dbReference>
<evidence type="ECO:0000313" key="7">
    <source>
        <dbReference type="Proteomes" id="UP000501240"/>
    </source>
</evidence>
<keyword evidence="7" id="KW-1185">Reference proteome</keyword>
<dbReference type="Gene3D" id="1.20.120.1630">
    <property type="match status" value="1"/>
</dbReference>
<keyword evidence="2 5" id="KW-0812">Transmembrane</keyword>
<keyword evidence="6" id="KW-0808">Transferase</keyword>
<dbReference type="GO" id="GO:0032259">
    <property type="term" value="P:methylation"/>
    <property type="evidence" value="ECO:0007669"/>
    <property type="project" value="UniProtKB-KW"/>
</dbReference>
<evidence type="ECO:0000256" key="2">
    <source>
        <dbReference type="ARBA" id="ARBA00022692"/>
    </source>
</evidence>
<dbReference type="EMBL" id="CP053892">
    <property type="protein sequence ID" value="QKG19904.1"/>
    <property type="molecule type" value="Genomic_DNA"/>
</dbReference>
<comment type="subcellular location">
    <subcellularLocation>
        <location evidence="1">Endomembrane system</location>
        <topology evidence="1">Multi-pass membrane protein</topology>
    </subcellularLocation>
</comment>
<protein>
    <submittedName>
        <fullName evidence="6">Protein-S-isoprenylcysteine methyltransferase</fullName>
    </submittedName>
</protein>
<evidence type="ECO:0000313" key="6">
    <source>
        <dbReference type="EMBL" id="QKG19904.1"/>
    </source>
</evidence>